<dbReference type="EMBL" id="AZST01002634">
    <property type="protein sequence ID" value="KEP44884.1"/>
    <property type="molecule type" value="Genomic_DNA"/>
</dbReference>
<accession>A0A074RDL2</accession>
<reference evidence="1 2" key="1">
    <citation type="submission" date="2013-12" db="EMBL/GenBank/DDBJ databases">
        <authorList>
            <person name="Cubeta M."/>
            <person name="Pakala S."/>
            <person name="Fedorova N."/>
            <person name="Thomas E."/>
            <person name="Dean R."/>
            <person name="Jabaji S."/>
            <person name="Neate S."/>
            <person name="Toda T."/>
            <person name="Tavantzis S."/>
            <person name="Vilgalys R."/>
            <person name="Bharathan N."/>
            <person name="Pakala S."/>
            <person name="Losada L.S."/>
            <person name="Zafar N."/>
            <person name="Nierman W."/>
        </authorList>
    </citation>
    <scope>NUCLEOTIDE SEQUENCE [LARGE SCALE GENOMIC DNA]</scope>
    <source>
        <strain evidence="1 2">123E</strain>
    </source>
</reference>
<dbReference type="OrthoDB" id="3209210at2759"/>
<dbReference type="Proteomes" id="UP000027456">
    <property type="component" value="Unassembled WGS sequence"/>
</dbReference>
<organism evidence="1 2">
    <name type="scientific">Rhizoctonia solani 123E</name>
    <dbReference type="NCBI Taxonomy" id="1423351"/>
    <lineage>
        <taxon>Eukaryota</taxon>
        <taxon>Fungi</taxon>
        <taxon>Dikarya</taxon>
        <taxon>Basidiomycota</taxon>
        <taxon>Agaricomycotina</taxon>
        <taxon>Agaricomycetes</taxon>
        <taxon>Cantharellales</taxon>
        <taxon>Ceratobasidiaceae</taxon>
        <taxon>Rhizoctonia</taxon>
    </lineage>
</organism>
<gene>
    <name evidence="1" type="ORF">V565_356630</name>
</gene>
<evidence type="ECO:0000313" key="1">
    <source>
        <dbReference type="EMBL" id="KEP44884.1"/>
    </source>
</evidence>
<evidence type="ECO:0000313" key="2">
    <source>
        <dbReference type="Proteomes" id="UP000027456"/>
    </source>
</evidence>
<comment type="caution">
    <text evidence="1">The sequence shown here is derived from an EMBL/GenBank/DDBJ whole genome shotgun (WGS) entry which is preliminary data.</text>
</comment>
<proteinExistence type="predicted"/>
<protein>
    <submittedName>
        <fullName evidence="1">Uncharacterized protein</fullName>
    </submittedName>
</protein>
<dbReference type="AlphaFoldDB" id="A0A074RDL2"/>
<dbReference type="HOGENOM" id="CLU_038500_0_0_1"/>
<keyword evidence="2" id="KW-1185">Reference proteome</keyword>
<sequence>MDNFLGSALSPIVSCAAPVSRPLASSSNSSIQKYSADRIQHPIILDFQSDKGKEEIRNWYRKQPTTRFTHIEHRKETTGRFGHEFVVVHLDNSTVCRFDRRAREDMRGHALKDEGTISEDSAHVITRADTESKARLEESEFLISALGGGEHGLEFILAVCCGIQSHPEAKSYSLLHYNCYFFSWTLVTIIDHLERQRGVESKAIRQSAHTWIYGFCNMSTRETVVSGIHREGRSFWGRLIHPGRSTIGANSESHQGPSILPVDDYIRKGMNVEFRDMFSELYWIVDEILFPSQISSWLRRKVFSALQEGGRLGARTFLAEAEARSQHISKRPTQIDSSEPSLGEKVRFNGSTSSVVNMGYAYWPLRERVQRQAETKLMRYGKLIDTFIADSSDVKMWSDVRWSRSSSPVYKHITRRMADHFKQVEGYGFGKAERSIKRAEGSMTEIWESALAMMKVKSKLPFL</sequence>
<name>A0A074RDL2_9AGAM</name>